<evidence type="ECO:0000313" key="10">
    <source>
        <dbReference type="Proteomes" id="UP000176897"/>
    </source>
</evidence>
<keyword evidence="4" id="KW-0808">Transferase</keyword>
<evidence type="ECO:0000256" key="1">
    <source>
        <dbReference type="ARBA" id="ARBA00004651"/>
    </source>
</evidence>
<keyword evidence="6 8" id="KW-1133">Transmembrane helix</keyword>
<evidence type="ECO:0000313" key="9">
    <source>
        <dbReference type="EMBL" id="OGL80916.1"/>
    </source>
</evidence>
<dbReference type="GO" id="GO:0009103">
    <property type="term" value="P:lipopolysaccharide biosynthetic process"/>
    <property type="evidence" value="ECO:0007669"/>
    <property type="project" value="UniProtKB-ARBA"/>
</dbReference>
<name>A0A1F7URL5_9BACT</name>
<dbReference type="Proteomes" id="UP000176897">
    <property type="component" value="Unassembled WGS sequence"/>
</dbReference>
<gene>
    <name evidence="9" type="ORF">A3B21_03040</name>
</gene>
<feature type="transmembrane region" description="Helical" evidence="8">
    <location>
        <begin position="410"/>
        <end position="430"/>
    </location>
</feature>
<keyword evidence="7 8" id="KW-0472">Membrane</keyword>
<feature type="transmembrane region" description="Helical" evidence="8">
    <location>
        <begin position="139"/>
        <end position="158"/>
    </location>
</feature>
<feature type="transmembrane region" description="Helical" evidence="8">
    <location>
        <begin position="372"/>
        <end position="390"/>
    </location>
</feature>
<feature type="transmembrane region" description="Helical" evidence="8">
    <location>
        <begin position="437"/>
        <end position="455"/>
    </location>
</feature>
<feature type="transmembrane region" description="Helical" evidence="8">
    <location>
        <begin position="256"/>
        <end position="277"/>
    </location>
</feature>
<feature type="transmembrane region" description="Helical" evidence="8">
    <location>
        <begin position="165"/>
        <end position="183"/>
    </location>
</feature>
<feature type="transmembrane region" description="Helical" evidence="8">
    <location>
        <begin position="219"/>
        <end position="250"/>
    </location>
</feature>
<dbReference type="PANTHER" id="PTHR33908:SF11">
    <property type="entry name" value="MEMBRANE PROTEIN"/>
    <property type="match status" value="1"/>
</dbReference>
<keyword evidence="5 8" id="KW-0812">Transmembrane</keyword>
<evidence type="ECO:0000256" key="7">
    <source>
        <dbReference type="ARBA" id="ARBA00023136"/>
    </source>
</evidence>
<keyword evidence="3" id="KW-0328">Glycosyltransferase</keyword>
<dbReference type="InterPro" id="IPR050297">
    <property type="entry name" value="LipidA_mod_glycosyltrf_83"/>
</dbReference>
<comment type="caution">
    <text evidence="9">The sequence shown here is derived from an EMBL/GenBank/DDBJ whole genome shotgun (WGS) entry which is preliminary data.</text>
</comment>
<feature type="transmembrane region" description="Helical" evidence="8">
    <location>
        <begin position="35"/>
        <end position="57"/>
    </location>
</feature>
<sequence>MSDAYKLQEPVITVVSTRLRRSVHRARQGFNRWNAALLILGVAFFFIYCALIFFLWLPKEREVGHLIYNWPDATANQAVIDAFIDSSRFSLPEPLNESLENIVHPRSMKALNGAIVPAGFLGMPILFGALGKILGHTGILFLGPFFSVIGVWCFYWLLRKVFDREIAFWSAVLAFVLPAYWYYSTLIMLPNIVFVSILIAGFALIVHSPGKDKFDIYRFALGINLIGIALTIRTVELPWIMLTLALLWVAHGSSRWFSHFIISTAAFAIAFVPILFFNKELYGEYVSVGYFTLGQTGNYISRLPREFNVGDLPTLFTIIKALILPFGWDANTFLKIIARYVVFANLAFASGAVLGVVTWFIKGRRTRSEKWFLGISLMISAWIALYYGNWHFGDQLVLKYNLIGSSYTRYFIPIFMLFLPWIGMLISVMLKSKIPKIISRAILALALAAFGYHSYQTVYAARYDGLLSVKRDTESYYQLYETVSRIVDPNAILIVDRTDKIFFPKYDVVVFLLDYTIFPRLKTMIGERPIYYISALPDRDIDYINRVKFKELKLKFVSPQILDWQYRLFQLVKI</sequence>
<feature type="transmembrane region" description="Helical" evidence="8">
    <location>
        <begin position="114"/>
        <end position="133"/>
    </location>
</feature>
<dbReference type="AlphaFoldDB" id="A0A1F7URL5"/>
<organism evidence="9 10">
    <name type="scientific">Candidatus Uhrbacteria bacterium RIFCSPLOWO2_01_FULL_47_24</name>
    <dbReference type="NCBI Taxonomy" id="1802401"/>
    <lineage>
        <taxon>Bacteria</taxon>
        <taxon>Candidatus Uhriibacteriota</taxon>
    </lineage>
</organism>
<evidence type="ECO:0000256" key="3">
    <source>
        <dbReference type="ARBA" id="ARBA00022676"/>
    </source>
</evidence>
<dbReference type="PANTHER" id="PTHR33908">
    <property type="entry name" value="MANNOSYLTRANSFERASE YKCB-RELATED"/>
    <property type="match status" value="1"/>
</dbReference>
<accession>A0A1F7URL5</accession>
<evidence type="ECO:0000256" key="5">
    <source>
        <dbReference type="ARBA" id="ARBA00022692"/>
    </source>
</evidence>
<keyword evidence="2" id="KW-1003">Cell membrane</keyword>
<dbReference type="GO" id="GO:0005886">
    <property type="term" value="C:plasma membrane"/>
    <property type="evidence" value="ECO:0007669"/>
    <property type="project" value="UniProtKB-SubCell"/>
</dbReference>
<feature type="transmembrane region" description="Helical" evidence="8">
    <location>
        <begin position="309"/>
        <end position="328"/>
    </location>
</feature>
<evidence type="ECO:0000256" key="4">
    <source>
        <dbReference type="ARBA" id="ARBA00022679"/>
    </source>
</evidence>
<evidence type="ECO:0000256" key="2">
    <source>
        <dbReference type="ARBA" id="ARBA00022475"/>
    </source>
</evidence>
<dbReference type="GO" id="GO:0016763">
    <property type="term" value="F:pentosyltransferase activity"/>
    <property type="evidence" value="ECO:0007669"/>
    <property type="project" value="TreeGrafter"/>
</dbReference>
<protein>
    <submittedName>
        <fullName evidence="9">Uncharacterized protein</fullName>
    </submittedName>
</protein>
<evidence type="ECO:0000256" key="8">
    <source>
        <dbReference type="SAM" id="Phobius"/>
    </source>
</evidence>
<feature type="transmembrane region" description="Helical" evidence="8">
    <location>
        <begin position="189"/>
        <end position="207"/>
    </location>
</feature>
<comment type="subcellular location">
    <subcellularLocation>
        <location evidence="1">Cell membrane</location>
        <topology evidence="1">Multi-pass membrane protein</topology>
    </subcellularLocation>
</comment>
<feature type="transmembrane region" description="Helical" evidence="8">
    <location>
        <begin position="340"/>
        <end position="360"/>
    </location>
</feature>
<evidence type="ECO:0000256" key="6">
    <source>
        <dbReference type="ARBA" id="ARBA00022989"/>
    </source>
</evidence>
<reference evidence="9 10" key="1">
    <citation type="journal article" date="2016" name="Nat. Commun.">
        <title>Thousands of microbial genomes shed light on interconnected biogeochemical processes in an aquifer system.</title>
        <authorList>
            <person name="Anantharaman K."/>
            <person name="Brown C.T."/>
            <person name="Hug L.A."/>
            <person name="Sharon I."/>
            <person name="Castelle C.J."/>
            <person name="Probst A.J."/>
            <person name="Thomas B.C."/>
            <person name="Singh A."/>
            <person name="Wilkins M.J."/>
            <person name="Karaoz U."/>
            <person name="Brodie E.L."/>
            <person name="Williams K.H."/>
            <person name="Hubbard S.S."/>
            <person name="Banfield J.F."/>
        </authorList>
    </citation>
    <scope>NUCLEOTIDE SEQUENCE [LARGE SCALE GENOMIC DNA]</scope>
</reference>
<dbReference type="EMBL" id="MGEJ01000012">
    <property type="protein sequence ID" value="OGL80916.1"/>
    <property type="molecule type" value="Genomic_DNA"/>
</dbReference>
<proteinExistence type="predicted"/>
<dbReference type="STRING" id="1802401.A3B21_03040"/>